<dbReference type="PANTHER" id="PTHR43296:SF2">
    <property type="entry name" value="PEROXISOMAL 2,4-DIENOYL-COA REDUCTASE [(3E)-ENOYL-COA-PRODUCING]"/>
    <property type="match status" value="1"/>
</dbReference>
<dbReference type="RefSeq" id="WP_109803039.1">
    <property type="nucleotide sequence ID" value="NZ_QGKS01000258.1"/>
</dbReference>
<dbReference type="PRINTS" id="PR00080">
    <property type="entry name" value="SDRFAMILY"/>
</dbReference>
<dbReference type="Gene3D" id="3.40.50.720">
    <property type="entry name" value="NAD(P)-binding Rossmann-like Domain"/>
    <property type="match status" value="1"/>
</dbReference>
<name>A0A317DHE8_9ACTN</name>
<evidence type="ECO:0000256" key="2">
    <source>
        <dbReference type="ARBA" id="ARBA00023002"/>
    </source>
</evidence>
<dbReference type="FunFam" id="3.40.50.720:FF:000084">
    <property type="entry name" value="Short-chain dehydrogenase reductase"/>
    <property type="match status" value="1"/>
</dbReference>
<proteinExistence type="predicted"/>
<dbReference type="PANTHER" id="PTHR43296">
    <property type="entry name" value="PEROXISOMAL 2,4-DIENOYL-COA REDUCTASE"/>
    <property type="match status" value="1"/>
</dbReference>
<dbReference type="GO" id="GO:0008670">
    <property type="term" value="F:2,4-dienoyl-CoA reductase (NADPH) activity"/>
    <property type="evidence" value="ECO:0007669"/>
    <property type="project" value="InterPro"/>
</dbReference>
<organism evidence="3 4">
    <name type="scientific">Micromonospora sicca</name>
    <dbReference type="NCBI Taxonomy" id="2202420"/>
    <lineage>
        <taxon>Bacteria</taxon>
        <taxon>Bacillati</taxon>
        <taxon>Actinomycetota</taxon>
        <taxon>Actinomycetes</taxon>
        <taxon>Micromonosporales</taxon>
        <taxon>Micromonosporaceae</taxon>
        <taxon>Micromonospora</taxon>
    </lineage>
</organism>
<dbReference type="InterPro" id="IPR045017">
    <property type="entry name" value="DECR2-like"/>
</dbReference>
<evidence type="ECO:0000313" key="3">
    <source>
        <dbReference type="EMBL" id="PWR13610.1"/>
    </source>
</evidence>
<evidence type="ECO:0000313" key="4">
    <source>
        <dbReference type="Proteomes" id="UP000246050"/>
    </source>
</evidence>
<gene>
    <name evidence="3" type="ORF">DKT69_19955</name>
</gene>
<dbReference type="AlphaFoldDB" id="A0A317DHE8"/>
<dbReference type="Proteomes" id="UP000246050">
    <property type="component" value="Unassembled WGS sequence"/>
</dbReference>
<keyword evidence="1" id="KW-0521">NADP</keyword>
<dbReference type="EMBL" id="QGKS01000258">
    <property type="protein sequence ID" value="PWR13610.1"/>
    <property type="molecule type" value="Genomic_DNA"/>
</dbReference>
<dbReference type="SUPFAM" id="SSF51735">
    <property type="entry name" value="NAD(P)-binding Rossmann-fold domains"/>
    <property type="match status" value="1"/>
</dbReference>
<evidence type="ECO:0000256" key="1">
    <source>
        <dbReference type="ARBA" id="ARBA00022857"/>
    </source>
</evidence>
<dbReference type="InterPro" id="IPR002347">
    <property type="entry name" value="SDR_fam"/>
</dbReference>
<keyword evidence="2" id="KW-0560">Oxidoreductase</keyword>
<protein>
    <submittedName>
        <fullName evidence="3">Oxidoreductase</fullName>
    </submittedName>
</protein>
<comment type="caution">
    <text evidence="3">The sequence shown here is derived from an EMBL/GenBank/DDBJ whole genome shotgun (WGS) entry which is preliminary data.</text>
</comment>
<reference evidence="3 4" key="1">
    <citation type="submission" date="2018-05" db="EMBL/GenBank/DDBJ databases">
        <title>Micromonosporas from Atacama Desert.</title>
        <authorList>
            <person name="Carro L."/>
            <person name="Golinska P."/>
            <person name="Klenk H.-P."/>
            <person name="Goodfellow M."/>
        </authorList>
    </citation>
    <scope>NUCLEOTIDE SEQUENCE [LARGE SCALE GENOMIC DNA]</scope>
    <source>
        <strain evidence="3 4">4G51</strain>
    </source>
</reference>
<sequence length="252" mass="26282">MSTFVITGGSAGIGFGIARRLGRDGHELVLVARGEDRLAEAERRLREEGVSCRSAALDVRDAEAVTALINRLPTVDGVVNNAAGNFACPTVDLSPNGFRAVVEISLYGTFFLSQALARRLITEGRPGVILNIVATYAWTGAPAVAHSAAAKAAMLAFTKSVAREWGPHGIRVNALAPGFVPTSEATANILSDDSAQAAMLDLIPLGRFGDVDDISESAAFLLSERAAYVTGAVLTVDGGRSLGVAMHRAKHG</sequence>
<dbReference type="OrthoDB" id="286404at2"/>
<dbReference type="InterPro" id="IPR036291">
    <property type="entry name" value="NAD(P)-bd_dom_sf"/>
</dbReference>
<dbReference type="PRINTS" id="PR00081">
    <property type="entry name" value="GDHRDH"/>
</dbReference>
<dbReference type="GO" id="GO:0009062">
    <property type="term" value="P:fatty acid catabolic process"/>
    <property type="evidence" value="ECO:0007669"/>
    <property type="project" value="InterPro"/>
</dbReference>
<dbReference type="Pfam" id="PF13561">
    <property type="entry name" value="adh_short_C2"/>
    <property type="match status" value="1"/>
</dbReference>
<accession>A0A317DHE8</accession>